<evidence type="ECO:0000256" key="8">
    <source>
        <dbReference type="ARBA" id="ARBA00047851"/>
    </source>
</evidence>
<dbReference type="FunFam" id="3.20.20.70:FF:000096">
    <property type="entry name" value="Thiamine-phosphate synthase"/>
    <property type="match status" value="1"/>
</dbReference>
<dbReference type="GO" id="GO:0004789">
    <property type="term" value="F:thiamine-phosphate diphosphorylase activity"/>
    <property type="evidence" value="ECO:0007669"/>
    <property type="project" value="UniProtKB-UniRule"/>
</dbReference>
<evidence type="ECO:0000256" key="12">
    <source>
        <dbReference type="RuleBase" id="RU004253"/>
    </source>
</evidence>
<dbReference type="GO" id="GO:0009229">
    <property type="term" value="P:thiamine diphosphate biosynthetic process"/>
    <property type="evidence" value="ECO:0007669"/>
    <property type="project" value="UniProtKB-UniRule"/>
</dbReference>
<keyword evidence="5 10" id="KW-0460">Magnesium</keyword>
<dbReference type="InterPro" id="IPR022998">
    <property type="entry name" value="ThiamineP_synth_TenI"/>
</dbReference>
<evidence type="ECO:0000256" key="9">
    <source>
        <dbReference type="ARBA" id="ARBA00047883"/>
    </source>
</evidence>
<feature type="binding site" evidence="10">
    <location>
        <position position="165"/>
    </location>
    <ligand>
        <name>2-[(2R,5Z)-2-carboxy-4-methylthiazol-5(2H)-ylidene]ethyl phosphate</name>
        <dbReference type="ChEBI" id="CHEBI:62899"/>
    </ligand>
</feature>
<accession>A0A365TMM2</accession>
<keyword evidence="15" id="KW-1185">Reference proteome</keyword>
<dbReference type="Gene3D" id="3.20.20.70">
    <property type="entry name" value="Aldolase class I"/>
    <property type="match status" value="1"/>
</dbReference>
<dbReference type="EC" id="2.5.1.3" evidence="10"/>
<dbReference type="InterPro" id="IPR036206">
    <property type="entry name" value="ThiamineP_synth_sf"/>
</dbReference>
<evidence type="ECO:0000256" key="7">
    <source>
        <dbReference type="ARBA" id="ARBA00047334"/>
    </source>
</evidence>
<dbReference type="RefSeq" id="WP_113269829.1">
    <property type="nucleotide sequence ID" value="NZ_QNTU01000006.1"/>
</dbReference>
<dbReference type="OrthoDB" id="9789949at2"/>
<feature type="domain" description="Thiamine phosphate synthase/TenI" evidence="13">
    <location>
        <begin position="7"/>
        <end position="188"/>
    </location>
</feature>
<name>A0A365TMM2_9GAMM</name>
<protein>
    <recommendedName>
        <fullName evidence="10">Thiamine-phosphate synthase</fullName>
        <shortName evidence="10">TP synthase</shortName>
        <shortName evidence="10">TPS</shortName>
        <ecNumber evidence="10">2.5.1.3</ecNumber>
    </recommendedName>
    <alternativeName>
        <fullName evidence="10">Thiamine-phosphate pyrophosphorylase</fullName>
        <shortName evidence="10">TMP pyrophosphorylase</shortName>
        <shortName evidence="10">TMP-PPase</shortName>
    </alternativeName>
</protein>
<dbReference type="InterPro" id="IPR034291">
    <property type="entry name" value="TMP_synthase"/>
</dbReference>
<organism evidence="14 15">
    <name type="scientific">Vreelandella sulfidaeris</name>
    <dbReference type="NCBI Taxonomy" id="115553"/>
    <lineage>
        <taxon>Bacteria</taxon>
        <taxon>Pseudomonadati</taxon>
        <taxon>Pseudomonadota</taxon>
        <taxon>Gammaproteobacteria</taxon>
        <taxon>Oceanospirillales</taxon>
        <taxon>Halomonadaceae</taxon>
        <taxon>Vreelandella</taxon>
    </lineage>
</organism>
<evidence type="ECO:0000256" key="11">
    <source>
        <dbReference type="RuleBase" id="RU003826"/>
    </source>
</evidence>
<comment type="catalytic activity">
    <reaction evidence="9 10 11">
        <text>2-[(2R,5Z)-2-carboxy-4-methylthiazol-5(2H)-ylidene]ethyl phosphate + 4-amino-2-methyl-5-(diphosphooxymethyl)pyrimidine + 2 H(+) = thiamine phosphate + CO2 + diphosphate</text>
        <dbReference type="Rhea" id="RHEA:47844"/>
        <dbReference type="ChEBI" id="CHEBI:15378"/>
        <dbReference type="ChEBI" id="CHEBI:16526"/>
        <dbReference type="ChEBI" id="CHEBI:33019"/>
        <dbReference type="ChEBI" id="CHEBI:37575"/>
        <dbReference type="ChEBI" id="CHEBI:57841"/>
        <dbReference type="ChEBI" id="CHEBI:62899"/>
        <dbReference type="EC" id="2.5.1.3"/>
    </reaction>
</comment>
<dbReference type="EMBL" id="QNTU01000006">
    <property type="protein sequence ID" value="RBI67183.1"/>
    <property type="molecule type" value="Genomic_DNA"/>
</dbReference>
<comment type="catalytic activity">
    <reaction evidence="7 10 11">
        <text>4-methyl-5-(2-phosphooxyethyl)-thiazole + 4-amino-2-methyl-5-(diphosphooxymethyl)pyrimidine + H(+) = thiamine phosphate + diphosphate</text>
        <dbReference type="Rhea" id="RHEA:22328"/>
        <dbReference type="ChEBI" id="CHEBI:15378"/>
        <dbReference type="ChEBI" id="CHEBI:33019"/>
        <dbReference type="ChEBI" id="CHEBI:37575"/>
        <dbReference type="ChEBI" id="CHEBI:57841"/>
        <dbReference type="ChEBI" id="CHEBI:58296"/>
        <dbReference type="EC" id="2.5.1.3"/>
    </reaction>
</comment>
<reference evidence="15" key="1">
    <citation type="submission" date="2018-06" db="EMBL/GenBank/DDBJ databases">
        <title>Whole genome sequencing of four bacterial strains from South Shetland trench revealing bio-synthetic gene clusters.</title>
        <authorList>
            <person name="Abdel-Mageed W.M."/>
            <person name="Lehri B."/>
            <person name="Jarmusch S."/>
            <person name="Miranda K."/>
            <person name="Goodfellow M."/>
            <person name="Jaspars M."/>
            <person name="Karlyshev A.V."/>
        </authorList>
    </citation>
    <scope>NUCLEOTIDE SEQUENCE [LARGE SCALE GENOMIC DNA]</scope>
    <source>
        <strain evidence="15">SST4</strain>
    </source>
</reference>
<dbReference type="GO" id="GO:0005737">
    <property type="term" value="C:cytoplasm"/>
    <property type="evidence" value="ECO:0007669"/>
    <property type="project" value="TreeGrafter"/>
</dbReference>
<evidence type="ECO:0000313" key="15">
    <source>
        <dbReference type="Proteomes" id="UP000252204"/>
    </source>
</evidence>
<dbReference type="PANTHER" id="PTHR20857:SF15">
    <property type="entry name" value="THIAMINE-PHOSPHATE SYNTHASE"/>
    <property type="match status" value="1"/>
</dbReference>
<feature type="binding site" evidence="10">
    <location>
        <position position="89"/>
    </location>
    <ligand>
        <name>Mg(2+)</name>
        <dbReference type="ChEBI" id="CHEBI:18420"/>
    </ligand>
</feature>
<dbReference type="Proteomes" id="UP000252204">
    <property type="component" value="Unassembled WGS sequence"/>
</dbReference>
<dbReference type="NCBIfam" id="TIGR00693">
    <property type="entry name" value="thiE"/>
    <property type="match status" value="1"/>
</dbReference>
<feature type="binding site" evidence="10">
    <location>
        <begin position="185"/>
        <end position="186"/>
    </location>
    <ligand>
        <name>2-[(2R,5Z)-2-carboxy-4-methylthiazol-5(2H)-ylidene]ethyl phosphate</name>
        <dbReference type="ChEBI" id="CHEBI:62899"/>
    </ligand>
</feature>
<dbReference type="Pfam" id="PF02581">
    <property type="entry name" value="TMP-TENI"/>
    <property type="match status" value="1"/>
</dbReference>
<sequence length="219" mass="22745">MAFDLSLYLVTDAALCDAYGLEQTVEAAVSGGVTIVQLRDKHASDEHMTAQAKRLKTLLAGTGVPLIINDRLQVALESQADGLHVGQSDAAVHEARIAMGKDAIIGLSINTLAQLQAAPVELLNYVGLGPVFATVSKQDHAQPIGFDGLAQLANACPLPSVAIGGLKAEHAERVRTAGAQGLAVISAICGQPSPYQAARAFQAFSNQDFSAPGNRSPSH</sequence>
<dbReference type="UniPathway" id="UPA00060">
    <property type="reaction ID" value="UER00141"/>
</dbReference>
<feature type="binding site" evidence="10">
    <location>
        <begin position="37"/>
        <end position="41"/>
    </location>
    <ligand>
        <name>4-amino-2-methyl-5-(diphosphooxymethyl)pyrimidine</name>
        <dbReference type="ChEBI" id="CHEBI:57841"/>
    </ligand>
</feature>
<evidence type="ECO:0000256" key="5">
    <source>
        <dbReference type="ARBA" id="ARBA00022842"/>
    </source>
</evidence>
<comment type="pathway">
    <text evidence="2 10 12">Cofactor biosynthesis; thiamine diphosphate biosynthesis; thiamine phosphate from 4-amino-2-methyl-5-diphosphomethylpyrimidine and 4-methyl-5-(2-phosphoethyl)-thiazole: step 1/1.</text>
</comment>
<dbReference type="InterPro" id="IPR013785">
    <property type="entry name" value="Aldolase_TIM"/>
</dbReference>
<comment type="function">
    <text evidence="1 10">Condenses 4-methyl-5-(beta-hydroxyethyl)thiazole monophosphate (THZ-P) and 2-methyl-4-amino-5-hydroxymethyl pyrimidine pyrophosphate (HMP-PP) to form thiamine monophosphate (TMP).</text>
</comment>
<keyword evidence="4 10" id="KW-0479">Metal-binding</keyword>
<comment type="catalytic activity">
    <reaction evidence="8 10 11">
        <text>2-(2-carboxy-4-methylthiazol-5-yl)ethyl phosphate + 4-amino-2-methyl-5-(diphosphooxymethyl)pyrimidine + 2 H(+) = thiamine phosphate + CO2 + diphosphate</text>
        <dbReference type="Rhea" id="RHEA:47848"/>
        <dbReference type="ChEBI" id="CHEBI:15378"/>
        <dbReference type="ChEBI" id="CHEBI:16526"/>
        <dbReference type="ChEBI" id="CHEBI:33019"/>
        <dbReference type="ChEBI" id="CHEBI:37575"/>
        <dbReference type="ChEBI" id="CHEBI:57841"/>
        <dbReference type="ChEBI" id="CHEBI:62890"/>
        <dbReference type="EC" id="2.5.1.3"/>
    </reaction>
</comment>
<dbReference type="CDD" id="cd00564">
    <property type="entry name" value="TMP_TenI"/>
    <property type="match status" value="1"/>
</dbReference>
<feature type="binding site" evidence="10">
    <location>
        <position position="69"/>
    </location>
    <ligand>
        <name>4-amino-2-methyl-5-(diphosphooxymethyl)pyrimidine</name>
        <dbReference type="ChEBI" id="CHEBI:57841"/>
    </ligand>
</feature>
<evidence type="ECO:0000256" key="6">
    <source>
        <dbReference type="ARBA" id="ARBA00022977"/>
    </source>
</evidence>
<dbReference type="PANTHER" id="PTHR20857">
    <property type="entry name" value="THIAMINE-PHOSPHATE PYROPHOSPHORYLASE"/>
    <property type="match status" value="1"/>
</dbReference>
<evidence type="ECO:0000256" key="3">
    <source>
        <dbReference type="ARBA" id="ARBA00022679"/>
    </source>
</evidence>
<evidence type="ECO:0000256" key="10">
    <source>
        <dbReference type="HAMAP-Rule" id="MF_00097"/>
    </source>
</evidence>
<evidence type="ECO:0000259" key="13">
    <source>
        <dbReference type="Pfam" id="PF02581"/>
    </source>
</evidence>
<comment type="similarity">
    <text evidence="10 11">Belongs to the thiamine-phosphate synthase family.</text>
</comment>
<evidence type="ECO:0000256" key="4">
    <source>
        <dbReference type="ARBA" id="ARBA00022723"/>
    </source>
</evidence>
<feature type="binding site" evidence="10">
    <location>
        <position position="108"/>
    </location>
    <ligand>
        <name>4-amino-2-methyl-5-(diphosphooxymethyl)pyrimidine</name>
        <dbReference type="ChEBI" id="CHEBI:57841"/>
    </ligand>
</feature>
<dbReference type="GO" id="GO:0009228">
    <property type="term" value="P:thiamine biosynthetic process"/>
    <property type="evidence" value="ECO:0007669"/>
    <property type="project" value="UniProtKB-KW"/>
</dbReference>
<comment type="cofactor">
    <cofactor evidence="10">
        <name>Mg(2+)</name>
        <dbReference type="ChEBI" id="CHEBI:18420"/>
    </cofactor>
    <text evidence="10">Binds 1 Mg(2+) ion per subunit.</text>
</comment>
<dbReference type="SUPFAM" id="SSF51391">
    <property type="entry name" value="Thiamin phosphate synthase"/>
    <property type="match status" value="1"/>
</dbReference>
<gene>
    <name evidence="10 14" type="primary">thiE</name>
    <name evidence="14" type="ORF">DQ400_11015</name>
</gene>
<evidence type="ECO:0000256" key="1">
    <source>
        <dbReference type="ARBA" id="ARBA00003814"/>
    </source>
</evidence>
<feature type="binding site" evidence="10">
    <location>
        <position position="70"/>
    </location>
    <ligand>
        <name>Mg(2+)</name>
        <dbReference type="ChEBI" id="CHEBI:18420"/>
    </ligand>
</feature>
<evidence type="ECO:0000313" key="14">
    <source>
        <dbReference type="EMBL" id="RBI67183.1"/>
    </source>
</evidence>
<comment type="caution">
    <text evidence="14">The sequence shown here is derived from an EMBL/GenBank/DDBJ whole genome shotgun (WGS) entry which is preliminary data.</text>
</comment>
<dbReference type="HAMAP" id="MF_00097">
    <property type="entry name" value="TMP_synthase"/>
    <property type="match status" value="1"/>
</dbReference>
<keyword evidence="6 10" id="KW-0784">Thiamine biosynthesis</keyword>
<dbReference type="AlphaFoldDB" id="A0A365TMM2"/>
<evidence type="ECO:0000256" key="2">
    <source>
        <dbReference type="ARBA" id="ARBA00005165"/>
    </source>
</evidence>
<feature type="binding site" evidence="10">
    <location>
        <position position="137"/>
    </location>
    <ligand>
        <name>4-amino-2-methyl-5-(diphosphooxymethyl)pyrimidine</name>
        <dbReference type="ChEBI" id="CHEBI:57841"/>
    </ligand>
</feature>
<keyword evidence="3 10" id="KW-0808">Transferase</keyword>
<dbReference type="GO" id="GO:0000287">
    <property type="term" value="F:magnesium ion binding"/>
    <property type="evidence" value="ECO:0007669"/>
    <property type="project" value="UniProtKB-UniRule"/>
</dbReference>
<proteinExistence type="inferred from homology"/>
<feature type="binding site" evidence="10">
    <location>
        <begin position="134"/>
        <end position="136"/>
    </location>
    <ligand>
        <name>2-[(2R,5Z)-2-carboxy-4-methylthiazol-5(2H)-ylidene]ethyl phosphate</name>
        <dbReference type="ChEBI" id="CHEBI:62899"/>
    </ligand>
</feature>